<feature type="transmembrane region" description="Helical" evidence="1">
    <location>
        <begin position="144"/>
        <end position="168"/>
    </location>
</feature>
<comment type="caution">
    <text evidence="2">The sequence shown here is derived from an EMBL/GenBank/DDBJ whole genome shotgun (WGS) entry which is preliminary data.</text>
</comment>
<evidence type="ECO:0000313" key="3">
    <source>
        <dbReference type="Proteomes" id="UP000298058"/>
    </source>
</evidence>
<accession>A0A4R9LXM3</accession>
<reference evidence="2" key="1">
    <citation type="journal article" date="2019" name="PLoS Negl. Trop. Dis.">
        <title>Revisiting the worldwide diversity of Leptospira species in the environment.</title>
        <authorList>
            <person name="Vincent A.T."/>
            <person name="Schiettekatte O."/>
            <person name="Bourhy P."/>
            <person name="Veyrier F.J."/>
            <person name="Picardeau M."/>
        </authorList>
    </citation>
    <scope>NUCLEOTIDE SEQUENCE [LARGE SCALE GENOMIC DNA]</scope>
    <source>
        <strain evidence="2">201300427</strain>
    </source>
</reference>
<protein>
    <recommendedName>
        <fullName evidence="4">Lipoprotein</fullName>
    </recommendedName>
</protein>
<dbReference type="EMBL" id="RQHW01000042">
    <property type="protein sequence ID" value="TGN19073.1"/>
    <property type="molecule type" value="Genomic_DNA"/>
</dbReference>
<evidence type="ECO:0008006" key="4">
    <source>
        <dbReference type="Google" id="ProtNLM"/>
    </source>
</evidence>
<evidence type="ECO:0000313" key="2">
    <source>
        <dbReference type="EMBL" id="TGN19073.1"/>
    </source>
</evidence>
<dbReference type="Proteomes" id="UP000298058">
    <property type="component" value="Unassembled WGS sequence"/>
</dbReference>
<keyword evidence="1" id="KW-0812">Transmembrane</keyword>
<keyword evidence="3" id="KW-1185">Reference proteome</keyword>
<proteinExistence type="predicted"/>
<dbReference type="PROSITE" id="PS51257">
    <property type="entry name" value="PROKAR_LIPOPROTEIN"/>
    <property type="match status" value="1"/>
</dbReference>
<dbReference type="AlphaFoldDB" id="A0A4R9LXM3"/>
<keyword evidence="1" id="KW-0472">Membrane</keyword>
<keyword evidence="1" id="KW-1133">Transmembrane helix</keyword>
<organism evidence="2 3">
    <name type="scientific">Leptospira idonii</name>
    <dbReference type="NCBI Taxonomy" id="1193500"/>
    <lineage>
        <taxon>Bacteria</taxon>
        <taxon>Pseudomonadati</taxon>
        <taxon>Spirochaetota</taxon>
        <taxon>Spirochaetia</taxon>
        <taxon>Leptospirales</taxon>
        <taxon>Leptospiraceae</taxon>
        <taxon>Leptospira</taxon>
    </lineage>
</organism>
<sequence length="285" mass="32367">MILVRFLIFPFSFVFFLFGCSTERSPLPRKHLTENVSHPEFVDGLTWDSWVQPKFGKQIQRPTKEGERYFVLFRDRSTQSVLRSVCIEISGKNHDFSPKQYLYYPFAYTFMAGKGSLELFNLRHPSGGYPNYNHNTRSFYGGRYAANAGVLIVVAGVFVVGTVGGFVVGLGKGTYELTGDLYEEFSVSSEEIVLGYNDYEYDSAGNLIGVSSYLPYHSITSQELPVYDLTGESKLGNLYPKMVPTQLVDVSFQYDPKRSKPKSAIYTEFFPEEKKKKISLPLKKI</sequence>
<dbReference type="RefSeq" id="WP_135760756.1">
    <property type="nucleotide sequence ID" value="NZ_RQHW01000042.1"/>
</dbReference>
<name>A0A4R9LXM3_9LEPT</name>
<evidence type="ECO:0000256" key="1">
    <source>
        <dbReference type="SAM" id="Phobius"/>
    </source>
</evidence>
<dbReference type="OrthoDB" id="344214at2"/>
<gene>
    <name evidence="2" type="ORF">EHS15_11750</name>
</gene>